<feature type="compositionally biased region" description="Basic residues" evidence="1">
    <location>
        <begin position="92"/>
        <end position="104"/>
    </location>
</feature>
<evidence type="ECO:0000313" key="2">
    <source>
        <dbReference type="EMBL" id="CAD8531249.1"/>
    </source>
</evidence>
<gene>
    <name evidence="2" type="ORF">CLEP1334_LOCUS6501</name>
</gene>
<reference evidence="2" key="1">
    <citation type="submission" date="2021-01" db="EMBL/GenBank/DDBJ databases">
        <authorList>
            <person name="Corre E."/>
            <person name="Pelletier E."/>
            <person name="Niang G."/>
            <person name="Scheremetjew M."/>
            <person name="Finn R."/>
            <person name="Kale V."/>
            <person name="Holt S."/>
            <person name="Cochrane G."/>
            <person name="Meng A."/>
            <person name="Brown T."/>
            <person name="Cohen L."/>
        </authorList>
    </citation>
    <scope>NUCLEOTIDE SEQUENCE</scope>
    <source>
        <strain evidence="2">RCC1130</strain>
    </source>
</reference>
<organism evidence="2">
    <name type="scientific">Calcidiscus leptoporus</name>
    <dbReference type="NCBI Taxonomy" id="127549"/>
    <lineage>
        <taxon>Eukaryota</taxon>
        <taxon>Haptista</taxon>
        <taxon>Haptophyta</taxon>
        <taxon>Prymnesiophyceae</taxon>
        <taxon>Coccolithales</taxon>
        <taxon>Calcidiscaceae</taxon>
        <taxon>Calcidiscus</taxon>
    </lineage>
</organism>
<sequence>MDNSLVQQIERLLRENTPPEHVLEKVILVLEQARGGEPGGLGQRAGSARRSSSSSHLSGSFSSSLNSSRTEKSLRSARSSNSLSCFDVGRHGAVKGRDVRKHKAAEHLSLQVPSMQVGGSQEEDKETKKREAYINRHMNAPDRPPIIDERRLKTRQLQQQMANASHIDASADGPAQAPAASGGLPKSSLAGFSGPVVKPGVGYDGGSLQNLASERAKIGPHWADIAQVKGDGWWRAGS</sequence>
<protein>
    <submittedName>
        <fullName evidence="2">Uncharacterized protein</fullName>
    </submittedName>
</protein>
<proteinExistence type="predicted"/>
<evidence type="ECO:0000256" key="1">
    <source>
        <dbReference type="SAM" id="MobiDB-lite"/>
    </source>
</evidence>
<accession>A0A7S0ITY3</accession>
<feature type="region of interest" description="Disordered" evidence="1">
    <location>
        <begin position="35"/>
        <end position="126"/>
    </location>
</feature>
<dbReference type="AlphaFoldDB" id="A0A7S0ITY3"/>
<name>A0A7S0ITY3_9EUKA</name>
<feature type="compositionally biased region" description="Low complexity" evidence="1">
    <location>
        <begin position="44"/>
        <end position="68"/>
    </location>
</feature>
<dbReference type="EMBL" id="HBER01013052">
    <property type="protein sequence ID" value="CAD8531249.1"/>
    <property type="molecule type" value="Transcribed_RNA"/>
</dbReference>